<dbReference type="Proteomes" id="UP001152607">
    <property type="component" value="Unassembled WGS sequence"/>
</dbReference>
<dbReference type="InterPro" id="IPR050276">
    <property type="entry name" value="MshD_Acetyltransferase"/>
</dbReference>
<organism evidence="2 3">
    <name type="scientific">Periconia digitata</name>
    <dbReference type="NCBI Taxonomy" id="1303443"/>
    <lineage>
        <taxon>Eukaryota</taxon>
        <taxon>Fungi</taxon>
        <taxon>Dikarya</taxon>
        <taxon>Ascomycota</taxon>
        <taxon>Pezizomycotina</taxon>
        <taxon>Dothideomycetes</taxon>
        <taxon>Pleosporomycetidae</taxon>
        <taxon>Pleosporales</taxon>
        <taxon>Massarineae</taxon>
        <taxon>Periconiaceae</taxon>
        <taxon>Periconia</taxon>
    </lineage>
</organism>
<accession>A0A9W4XTA7</accession>
<dbReference type="EMBL" id="CAOQHR010000003">
    <property type="protein sequence ID" value="CAI6332051.1"/>
    <property type="molecule type" value="Genomic_DNA"/>
</dbReference>
<evidence type="ECO:0000313" key="2">
    <source>
        <dbReference type="EMBL" id="CAI6332051.1"/>
    </source>
</evidence>
<proteinExistence type="predicted"/>
<dbReference type="InterPro" id="IPR016181">
    <property type="entry name" value="Acyl_CoA_acyltransferase"/>
</dbReference>
<reference evidence="2" key="1">
    <citation type="submission" date="2023-01" db="EMBL/GenBank/DDBJ databases">
        <authorList>
            <person name="Van Ghelder C."/>
            <person name="Rancurel C."/>
        </authorList>
    </citation>
    <scope>NUCLEOTIDE SEQUENCE</scope>
    <source>
        <strain evidence="2">CNCM I-4278</strain>
    </source>
</reference>
<protein>
    <recommendedName>
        <fullName evidence="1">N-acetyltransferase domain-containing protein</fullName>
    </recommendedName>
</protein>
<name>A0A9W4XTA7_9PLEO</name>
<gene>
    <name evidence="2" type="ORF">PDIGIT_LOCUS5080</name>
</gene>
<evidence type="ECO:0000259" key="1">
    <source>
        <dbReference type="PROSITE" id="PS51186"/>
    </source>
</evidence>
<comment type="caution">
    <text evidence="2">The sequence shown here is derived from an EMBL/GenBank/DDBJ whole genome shotgun (WGS) entry which is preliminary data.</text>
</comment>
<dbReference type="SUPFAM" id="SSF55729">
    <property type="entry name" value="Acyl-CoA N-acyltransferases (Nat)"/>
    <property type="match status" value="1"/>
</dbReference>
<keyword evidence="3" id="KW-1185">Reference proteome</keyword>
<dbReference type="OrthoDB" id="5689at2759"/>
<dbReference type="PROSITE" id="PS51186">
    <property type="entry name" value="GNAT"/>
    <property type="match status" value="1"/>
</dbReference>
<dbReference type="GO" id="GO:0016747">
    <property type="term" value="F:acyltransferase activity, transferring groups other than amino-acyl groups"/>
    <property type="evidence" value="ECO:0007669"/>
    <property type="project" value="InterPro"/>
</dbReference>
<dbReference type="PANTHER" id="PTHR43617:SF9">
    <property type="entry name" value="GNAT FAMILY ACETYLTRANSFERASE"/>
    <property type="match status" value="1"/>
</dbReference>
<dbReference type="AlphaFoldDB" id="A0A9W4XTA7"/>
<dbReference type="Gene3D" id="3.40.630.30">
    <property type="match status" value="1"/>
</dbReference>
<feature type="domain" description="N-acetyltransferase" evidence="1">
    <location>
        <begin position="7"/>
        <end position="166"/>
    </location>
</feature>
<sequence>MATADSLQIREATKADTSPIQQLIETAFQADDSRPDWTTAVELNRSFRFPESQVESIMAEPQSTILMATNDSGALIGVVAVTKRPENVSRIAHLAIDQQYQRGGLGRVLLARAEQYCRETLGAKRIGLNAVSSRKPLIAWYERQGYQRTGDQLPFPVDILLELNLPTDLYFVEMEKIVED</sequence>
<dbReference type="CDD" id="cd04301">
    <property type="entry name" value="NAT_SF"/>
    <property type="match status" value="1"/>
</dbReference>
<dbReference type="InterPro" id="IPR000182">
    <property type="entry name" value="GNAT_dom"/>
</dbReference>
<dbReference type="Pfam" id="PF00583">
    <property type="entry name" value="Acetyltransf_1"/>
    <property type="match status" value="1"/>
</dbReference>
<dbReference type="PANTHER" id="PTHR43617">
    <property type="entry name" value="L-AMINO ACID N-ACETYLTRANSFERASE"/>
    <property type="match status" value="1"/>
</dbReference>
<evidence type="ECO:0000313" key="3">
    <source>
        <dbReference type="Proteomes" id="UP001152607"/>
    </source>
</evidence>